<dbReference type="SUPFAM" id="SSF53067">
    <property type="entry name" value="Actin-like ATPase domain"/>
    <property type="match status" value="2"/>
</dbReference>
<dbReference type="Pfam" id="PF00012">
    <property type="entry name" value="HSP70"/>
    <property type="match status" value="1"/>
</dbReference>
<dbReference type="GO" id="GO:0140662">
    <property type="term" value="F:ATP-dependent protein folding chaperone"/>
    <property type="evidence" value="ECO:0007669"/>
    <property type="project" value="InterPro"/>
</dbReference>
<organism evidence="3 4">
    <name type="scientific">Acrodontium crateriforme</name>
    <dbReference type="NCBI Taxonomy" id="150365"/>
    <lineage>
        <taxon>Eukaryota</taxon>
        <taxon>Fungi</taxon>
        <taxon>Dikarya</taxon>
        <taxon>Ascomycota</taxon>
        <taxon>Pezizomycotina</taxon>
        <taxon>Dothideomycetes</taxon>
        <taxon>Dothideomycetidae</taxon>
        <taxon>Mycosphaerellales</taxon>
        <taxon>Teratosphaeriaceae</taxon>
        <taxon>Acrodontium</taxon>
    </lineage>
</organism>
<dbReference type="PANTHER" id="PTHR14187:SF81">
    <property type="entry name" value="HSP70 FAMILY PROTEIN (AFU_ORTHOLOGUE AFUA_4G14040)"/>
    <property type="match status" value="1"/>
</dbReference>
<dbReference type="PANTHER" id="PTHR14187">
    <property type="entry name" value="ALPHA KINASE/ELONGATION FACTOR 2 KINASE"/>
    <property type="match status" value="1"/>
</dbReference>
<keyword evidence="1" id="KW-0547">Nucleotide-binding</keyword>
<keyword evidence="4" id="KW-1185">Reference proteome</keyword>
<gene>
    <name evidence="3" type="ORF">R9X50_00495900</name>
</gene>
<dbReference type="InterPro" id="IPR043129">
    <property type="entry name" value="ATPase_NBD"/>
</dbReference>
<dbReference type="PRINTS" id="PR00301">
    <property type="entry name" value="HEATSHOCK70"/>
</dbReference>
<evidence type="ECO:0000256" key="2">
    <source>
        <dbReference type="ARBA" id="ARBA00022840"/>
    </source>
</evidence>
<dbReference type="Gene3D" id="3.30.420.40">
    <property type="match status" value="2"/>
</dbReference>
<dbReference type="GO" id="GO:0005524">
    <property type="term" value="F:ATP binding"/>
    <property type="evidence" value="ECO:0007669"/>
    <property type="project" value="UniProtKB-KW"/>
</dbReference>
<evidence type="ECO:0000256" key="1">
    <source>
        <dbReference type="ARBA" id="ARBA00022741"/>
    </source>
</evidence>
<sequence length="607" mass="67252">MSSLAPAPGSKRRTLLYDSSTNMGRHRLTVGIDYGTTYSGISYVSTDKHSVDDIEVVNVWPSRHGECKAPTRIAYASENPDRLDEDVWGFQVGPGLISCSWTKLLLDSSQGQPTPNDDPALLEAIDQGIFRLPANKTAENVCEDYLRHLHTYFMTRLERTIDKAILAVTPMDFWLTVPAVWSDQAQNSTRDAAQRAGFGTRRGDTISVITEPEAAALAALKRSMRPGELNPPKAGENLLICDCGGGTVDITTYHLKSLQPRVDFEELCVGDGGKCGATFLDRNLLRLMEQRFGQSFRDVPIQSRGPGSFFMSAWESTKRDFGEYHSGRPARIGPIRIPGTHRNDWYDIEEAMVLLTREDIRHIFDPVVEKVIQLVSDQLFTVMQKGRTIDRVILIGGFGESAYLLSCLRAFCLRSGKIQVYGAENSQSAVVTGAALRGLEGTAPTSKCCRRFYGVALRMPFREGVDPESKATMANWDGAKMCRGRMMWLISKGATITEGTTKTTGCSFDPHKGETTGTEVVLYSCSLDAPPEYDDHPRVQKIGTIKVNWTPQDINRMKSRKEHGWYGRKTLFLQFDVSVNFGAQGGLLEVKSLVNKAVSGTTTINFD</sequence>
<dbReference type="AlphaFoldDB" id="A0AAQ3M5J9"/>
<dbReference type="EMBL" id="CP138586">
    <property type="protein sequence ID" value="WPH02104.1"/>
    <property type="molecule type" value="Genomic_DNA"/>
</dbReference>
<accession>A0AAQ3M5J9</accession>
<dbReference type="CDD" id="cd10170">
    <property type="entry name" value="ASKHA_NBD_HSP70"/>
    <property type="match status" value="1"/>
</dbReference>
<reference evidence="3 4" key="1">
    <citation type="submission" date="2023-11" db="EMBL/GenBank/DDBJ databases">
        <title>An acidophilic fungus is an integral part of prey digestion in a carnivorous sundew plant.</title>
        <authorList>
            <person name="Tsai I.J."/>
        </authorList>
    </citation>
    <scope>NUCLEOTIDE SEQUENCE [LARGE SCALE GENOMIC DNA]</scope>
    <source>
        <strain evidence="3">169a</strain>
    </source>
</reference>
<dbReference type="InterPro" id="IPR013126">
    <property type="entry name" value="Hsp_70_fam"/>
</dbReference>
<dbReference type="Gene3D" id="3.90.640.10">
    <property type="entry name" value="Actin, Chain A, domain 4"/>
    <property type="match status" value="1"/>
</dbReference>
<keyword evidence="2" id="KW-0067">ATP-binding</keyword>
<protein>
    <submittedName>
        <fullName evidence="3">Hsp70-like protein</fullName>
    </submittedName>
</protein>
<evidence type="ECO:0000313" key="4">
    <source>
        <dbReference type="Proteomes" id="UP001303373"/>
    </source>
</evidence>
<proteinExistence type="predicted"/>
<name>A0AAQ3M5J9_9PEZI</name>
<evidence type="ECO:0000313" key="3">
    <source>
        <dbReference type="EMBL" id="WPH02104.1"/>
    </source>
</evidence>
<dbReference type="Proteomes" id="UP001303373">
    <property type="component" value="Chromosome 7"/>
</dbReference>